<feature type="signal peptide" evidence="4">
    <location>
        <begin position="1"/>
        <end position="33"/>
    </location>
</feature>
<feature type="chain" id="PRO_5009122619" evidence="4">
    <location>
        <begin position="34"/>
        <end position="2536"/>
    </location>
</feature>
<dbReference type="InterPro" id="IPR008964">
    <property type="entry name" value="Invasin/intimin_cell_adhesion"/>
</dbReference>
<evidence type="ECO:0000313" key="6">
    <source>
        <dbReference type="EMBL" id="ODM02738.1"/>
    </source>
</evidence>
<dbReference type="Pfam" id="PF18998">
    <property type="entry name" value="Flg_new_2"/>
    <property type="match status" value="12"/>
</dbReference>
<keyword evidence="3" id="KW-0812">Transmembrane</keyword>
<evidence type="ECO:0000256" key="1">
    <source>
        <dbReference type="ARBA" id="ARBA00004196"/>
    </source>
</evidence>
<feature type="compositionally biased region" description="Low complexity" evidence="2">
    <location>
        <begin position="95"/>
        <end position="118"/>
    </location>
</feature>
<feature type="compositionally biased region" description="Acidic residues" evidence="2">
    <location>
        <begin position="122"/>
        <end position="137"/>
    </location>
</feature>
<feature type="region of interest" description="Disordered" evidence="2">
    <location>
        <begin position="36"/>
        <end position="137"/>
    </location>
</feature>
<evidence type="ECO:0000256" key="4">
    <source>
        <dbReference type="SAM" id="SignalP"/>
    </source>
</evidence>
<dbReference type="NCBIfam" id="TIGR02543">
    <property type="entry name" value="List_Bact_rpt"/>
    <property type="match status" value="2"/>
</dbReference>
<feature type="region of interest" description="Disordered" evidence="2">
    <location>
        <begin position="2441"/>
        <end position="2466"/>
    </location>
</feature>
<evidence type="ECO:0000256" key="2">
    <source>
        <dbReference type="SAM" id="MobiDB-lite"/>
    </source>
</evidence>
<dbReference type="PATRIC" id="fig|1432052.3.peg.6593"/>
<accession>A0A1E3A1W7</accession>
<feature type="domain" description="BIG2" evidence="5">
    <location>
        <begin position="332"/>
        <end position="410"/>
    </location>
</feature>
<feature type="domain" description="BIG2" evidence="5">
    <location>
        <begin position="419"/>
        <end position="495"/>
    </location>
</feature>
<reference evidence="6 7" key="1">
    <citation type="submission" date="2016-07" db="EMBL/GenBank/DDBJ databases">
        <title>Characterization of isolates of Eisenbergiella tayi derived from blood cultures, using whole genome sequencing.</title>
        <authorList>
            <person name="Burdz T."/>
            <person name="Wiebe D."/>
            <person name="Huynh C."/>
            <person name="Bernard K."/>
        </authorList>
    </citation>
    <scope>NUCLEOTIDE SEQUENCE [LARGE SCALE GENOMIC DNA]</scope>
    <source>
        <strain evidence="6 7">NML 120489</strain>
    </source>
</reference>
<comment type="subcellular location">
    <subcellularLocation>
        <location evidence="1">Cell envelope</location>
    </subcellularLocation>
</comment>
<dbReference type="Pfam" id="PF09479">
    <property type="entry name" value="Flg_new"/>
    <property type="match status" value="3"/>
</dbReference>
<dbReference type="InterPro" id="IPR013378">
    <property type="entry name" value="InlB-like_B-rpt"/>
</dbReference>
<evidence type="ECO:0000256" key="3">
    <source>
        <dbReference type="SAM" id="Phobius"/>
    </source>
</evidence>
<dbReference type="SMART" id="SM00635">
    <property type="entry name" value="BID_2"/>
    <property type="match status" value="3"/>
</dbReference>
<evidence type="ECO:0000259" key="5">
    <source>
        <dbReference type="SMART" id="SM00635"/>
    </source>
</evidence>
<keyword evidence="3" id="KW-1133">Transmembrane helix</keyword>
<feature type="compositionally biased region" description="Pro residues" evidence="2">
    <location>
        <begin position="2446"/>
        <end position="2462"/>
    </location>
</feature>
<dbReference type="InterPro" id="IPR003343">
    <property type="entry name" value="Big_2"/>
</dbReference>
<dbReference type="RefSeq" id="WP_069159349.1">
    <property type="nucleotide sequence ID" value="NZ_JBKXXQ010000002.1"/>
</dbReference>
<evidence type="ECO:0000313" key="7">
    <source>
        <dbReference type="Proteomes" id="UP000095003"/>
    </source>
</evidence>
<organism evidence="6 7">
    <name type="scientific">Eisenbergiella tayi</name>
    <dbReference type="NCBI Taxonomy" id="1432052"/>
    <lineage>
        <taxon>Bacteria</taxon>
        <taxon>Bacillati</taxon>
        <taxon>Bacillota</taxon>
        <taxon>Clostridia</taxon>
        <taxon>Lachnospirales</taxon>
        <taxon>Lachnospiraceae</taxon>
        <taxon>Eisenbergiella</taxon>
    </lineage>
</organism>
<feature type="domain" description="BIG2" evidence="5">
    <location>
        <begin position="234"/>
        <end position="314"/>
    </location>
</feature>
<keyword evidence="3" id="KW-0472">Membrane</keyword>
<dbReference type="Proteomes" id="UP000095003">
    <property type="component" value="Unassembled WGS sequence"/>
</dbReference>
<name>A0A1E3A1W7_9FIRM</name>
<dbReference type="EMBL" id="MCGI01000008">
    <property type="protein sequence ID" value="ODM02738.1"/>
    <property type="molecule type" value="Genomic_DNA"/>
</dbReference>
<dbReference type="SUPFAM" id="SSF49373">
    <property type="entry name" value="Invasin/intimin cell-adhesion fragments"/>
    <property type="match status" value="2"/>
</dbReference>
<dbReference type="Gene3D" id="2.60.40.4270">
    <property type="entry name" value="Listeria-Bacteroides repeat domain"/>
    <property type="match status" value="3"/>
</dbReference>
<dbReference type="GO" id="GO:0030313">
    <property type="term" value="C:cell envelope"/>
    <property type="evidence" value="ECO:0007669"/>
    <property type="project" value="UniProtKB-SubCell"/>
</dbReference>
<dbReference type="InterPro" id="IPR042229">
    <property type="entry name" value="Listeria/Bacterioides_rpt_sf"/>
</dbReference>
<keyword evidence="4" id="KW-0732">Signal</keyword>
<feature type="transmembrane region" description="Helical" evidence="3">
    <location>
        <begin position="2510"/>
        <end position="2528"/>
    </location>
</feature>
<dbReference type="Pfam" id="PF02368">
    <property type="entry name" value="Big_2"/>
    <property type="match status" value="2"/>
</dbReference>
<dbReference type="InterPro" id="IPR044060">
    <property type="entry name" value="Bacterial_rp_domain"/>
</dbReference>
<gene>
    <name evidence="6" type="primary">inlA_2</name>
    <name evidence="6" type="ORF">BEH84_05969</name>
</gene>
<protein>
    <submittedName>
        <fullName evidence="6">Internalin-A</fullName>
    </submittedName>
</protein>
<comment type="caution">
    <text evidence="6">The sequence shown here is derived from an EMBL/GenBank/DDBJ whole genome shotgun (WGS) entry which is preliminary data.</text>
</comment>
<feature type="compositionally biased region" description="Acidic residues" evidence="2">
    <location>
        <begin position="85"/>
        <end position="94"/>
    </location>
</feature>
<dbReference type="Gene3D" id="2.60.40.1080">
    <property type="match status" value="2"/>
</dbReference>
<proteinExistence type="predicted"/>
<sequence>MKKAKSLQRFWAFLLVFVLVATTLGHDSMTVNAAEVQSVTEEAGEPESNTIEDKTGEETPAPSSDSLENEEKSEVPEGTQTTDEGTVDPSEDSTDTSIESSTDTSIESTETESKTTTVSDEDKLETEESVTDTEEITENNKVTYAVNFNISGEATVKVDGEAVTNAEVEKGKDLQFSVEADESKGYHIKEVKADGNVLTETDGVYTLNNIEENVTVDIIAEPAAANVALYASTRNGKVTINPVEGDVYAGTDLTLTYSRTNIDEEDVDSESWEIVNGSEFATIDSSTGVLHTKAAGIVNVKVSVEYTYGRFIVSHATKTDSIEIQIKNKPVEVTGISITNPEIGELTVGDSYTFKYTISPENASNQSVIWSSSNEEVATVDEDGKVDALAAGNTTVTVKTVDGDFTDSVDVKVNAPSVSVESLKIEGPDIVNIGKTITLKAVFEPNDAEAKEIIWSSDNNNIATVDEGGIVTGVAEGTVNITVKVDGYEAHKDIMVLDPSSVKPIHTLTINYVYSENAGMMAGRKAADTYYVDVREGSAYKRTSPVIEGYQADLTVVQGTMSDKDLTVNVNYNPTETTYTVQHKFQKLDGDFEIENEIKQGMYGTETDAQAKNVKGFEAGVVENTSIGKNTVIVIEYTRLNYTVRFDSAGGSYVTAIEAPFETQISLSMEQTPTKDGYLFDGWMDNKGNKVTNFSLIENMLVTASWKIDTSATANYKIMYWIQKPTGNNYDFLYSQTKNGNVGRVVNSSDIPDISSSELSKIKLDKTGFTYSEMDTGKTIEVDGSTVVNVYYNRKTFTLKFFEDAKDRNPLYTITELYGAWINDKWPRESLWKNFYGGDGKYYAGMQVMPAQEMSFEKSSTGRNKFNIHYMVEPVSGSSYLEHHLDSFTSSQSYWELTEQDRYPITGFTFNPNDSRNVPRKVGGSLSTNNYLYYTRNSYTIEFSANGGSNAPGSKTYKYEAAITAPNGTPVREGYDFTGWYYDPGAKSSVQWGRDIMPANNMTVYAGWKVKTYSVIFDENYKEGNKVTVKVEYRNTVDEPESPVREGYNFLGWYTQADGGTKYDFGSPVKDGFTLYAHWSPKNYTSYVVNYLEQGTDTILNEQKLVSNQRIGKTVTEWAIDLEEKGYVPVEASQSLVLSQSGNIITFYYTNAVERKYTVTGIDKDTKEVIYGPTNHTTKKAAIWVSAPEIGGYTLAEGQNPSVYKEIYIDSTKNNIVFEYEKQKVTYQVHYYLGDIFQSAWTESDTVVNGMEITSVIDKCPNGYHEDKIVPELPTKITSNNKLIEVYYVENEKVTINYEAKTGGSVSRPYETLLPVTETAQGSLATASAGYHFEKWIDEKENTVSTQLNFVPQKVDGVNVAATYYAVFAENENITIKYQATEGGSVSRTSESLAPATGTSQGSIATASAGYHFVDWTDKDGNTVSTTLKFVPQKVNGVNVPATYTANFVENDDITINYVALTGGSVSLGSETIAPVNGTAQGSTAIAANGYTFEKWTNEKGDIVGTNASFTPEKVDGLNVAATYEAHFKQNADITITYVADGEGTVEPGSEGLAPATGVAKGSLATPNYGYKLENWTNSKGEEVGKDLQFIPEKVNGLNVAETYTAHFVKDTTITKTISYSVEYWLEGESTARDSYKVSQDVWVYDDDTLNVEDIEQKEYPGYSYSKVEHVRASKGLLDMLKALIPSKDLPETVGNGDVLKVLYTENSVTINYTADDNGSVTNSSETIKTVSGKAAGSTAEAAKGYHFVNWKNAGGTVVSSEAEFVPKKVNGLNVADTYTAYFEENNKITINYIANEGGVVSKGSETLSPATGTAEGSKATASPGYRFVNWTDSEGNEVGTAPEFIPEKVDGAYEGATYYANFNENEAVTINYEARTGGSVDKRSENLLPATGTATGSTATAAAGYTFVNWTDENDKEVSTNATFVPAKVDGLNVAATYYANFKENKEVTIKYVARIGGKVIPTEETLAPASGVAKGSTATAAAGYTFKNWTDQYNNEISTNPVFVPAKVNGLNVAATYYANFEENKEVTIKYVARVGGKVIPTEETLAPASGVAEGSTATAVAGYTFVNWTDENDKEVGTDATFVPAKVDGLNVAATYYANFVENAEVTINYVARIGGDVNPTDETIAPATGIAEGSTATAAAGYTFKNWTDADDNVLGTDVSFTPVKVGGLNVAATYYANFEENENISIIYLADGNGVVDPDNESLAPATGIAEGSTAKPDYGYKLTNWTNSKGDIVSEELHFIPEKVDNLNVADTYTAHFEEDMTITKTISYGVEYWVEGETDARDTYEVSKDVWVNDPDTLDVEDIEQKEYPGYSYDRVELVKAERRVLDMLKSLIPSEDIPEKVENGDVLKVIYTENEITINYVADGSGSVSRTDETLLAVKGEAQGSAATAVTGYHFVNWTNNNGDIVSTDATYVPAKVNGLNVAATYTAHFAVDTVTPGPEPEPGPGPTPDPTPGTPTATTAVLGEALAPVQPEVGVLGEALPPEVGVLGESKGPGTGDTAPIAGWSFLIMGAILTLGITAKKRKKEEK</sequence>